<dbReference type="Proteomes" id="UP000585638">
    <property type="component" value="Unassembled WGS sequence"/>
</dbReference>
<dbReference type="PANTHER" id="PTHR43540">
    <property type="entry name" value="PEROXYUREIDOACRYLATE/UREIDOACRYLATE AMIDOHYDROLASE-RELATED"/>
    <property type="match status" value="1"/>
</dbReference>
<reference evidence="3 4" key="1">
    <citation type="submission" date="2020-08" db="EMBL/GenBank/DDBJ databases">
        <title>Sequencing the genomes of 1000 actinobacteria strains.</title>
        <authorList>
            <person name="Klenk H.-P."/>
        </authorList>
    </citation>
    <scope>NUCLEOTIDE SEQUENCE [LARGE SCALE GENOMIC DNA]</scope>
    <source>
        <strain evidence="3 4">DSM 43851</strain>
    </source>
</reference>
<dbReference type="EMBL" id="JACHIR010000001">
    <property type="protein sequence ID" value="MBB5895306.1"/>
    <property type="molecule type" value="Genomic_DNA"/>
</dbReference>
<comment type="caution">
    <text evidence="3">The sequence shown here is derived from an EMBL/GenBank/DDBJ whole genome shotgun (WGS) entry which is preliminary data.</text>
</comment>
<evidence type="ECO:0000313" key="3">
    <source>
        <dbReference type="EMBL" id="MBB5895306.1"/>
    </source>
</evidence>
<name>A0A7W9KMI9_9PSEU</name>
<dbReference type="RefSeq" id="WP_184867112.1">
    <property type="nucleotide sequence ID" value="NZ_BAAAWY010000080.1"/>
</dbReference>
<proteinExistence type="predicted"/>
<dbReference type="InterPro" id="IPR050272">
    <property type="entry name" value="Isochorismatase-like_hydrls"/>
</dbReference>
<dbReference type="AlphaFoldDB" id="A0A7W9KMI9"/>
<dbReference type="Gene3D" id="3.40.50.850">
    <property type="entry name" value="Isochorismatase-like"/>
    <property type="match status" value="1"/>
</dbReference>
<evidence type="ECO:0000256" key="1">
    <source>
        <dbReference type="ARBA" id="ARBA00022801"/>
    </source>
</evidence>
<dbReference type="Pfam" id="PF00857">
    <property type="entry name" value="Isochorismatase"/>
    <property type="match status" value="1"/>
</dbReference>
<dbReference type="CDD" id="cd00431">
    <property type="entry name" value="cysteine_hydrolases"/>
    <property type="match status" value="1"/>
</dbReference>
<dbReference type="PANTHER" id="PTHR43540:SF6">
    <property type="entry name" value="ISOCHORISMATASE-LIKE DOMAIN-CONTAINING PROTEIN"/>
    <property type="match status" value="1"/>
</dbReference>
<protein>
    <submittedName>
        <fullName evidence="3">Nicotinamidase-related amidase</fullName>
    </submittedName>
</protein>
<dbReference type="SUPFAM" id="SSF52499">
    <property type="entry name" value="Isochorismatase-like hydrolases"/>
    <property type="match status" value="1"/>
</dbReference>
<keyword evidence="1" id="KW-0378">Hydrolase</keyword>
<sequence length="177" mass="19158">MRAHLAVIDMQNVFANPQSLWFTPGFADIVAPVHKLVAAFQDVTFTRFVAPEEPIGAWRLYYERWPFALQPPDAELYQLAGGFQGSTVDETTFGKWGPALAKRVGDVDVLVLAGVATDCCVLSTALAAADAGMVTWIVADACAGMNDEAHERALDIARGYSPHIEVKTLDEVLTCCA</sequence>
<dbReference type="GO" id="GO:0016787">
    <property type="term" value="F:hydrolase activity"/>
    <property type="evidence" value="ECO:0007669"/>
    <property type="project" value="UniProtKB-KW"/>
</dbReference>
<keyword evidence="4" id="KW-1185">Reference proteome</keyword>
<dbReference type="InterPro" id="IPR036380">
    <property type="entry name" value="Isochorismatase-like_sf"/>
</dbReference>
<feature type="domain" description="Isochorismatase-like" evidence="2">
    <location>
        <begin position="5"/>
        <end position="158"/>
    </location>
</feature>
<accession>A0A7W9KMI9</accession>
<gene>
    <name evidence="3" type="ORF">BJ998_006502</name>
</gene>
<dbReference type="InterPro" id="IPR000868">
    <property type="entry name" value="Isochorismatase-like_dom"/>
</dbReference>
<organism evidence="3 4">
    <name type="scientific">Kutzneria kofuensis</name>
    <dbReference type="NCBI Taxonomy" id="103725"/>
    <lineage>
        <taxon>Bacteria</taxon>
        <taxon>Bacillati</taxon>
        <taxon>Actinomycetota</taxon>
        <taxon>Actinomycetes</taxon>
        <taxon>Pseudonocardiales</taxon>
        <taxon>Pseudonocardiaceae</taxon>
        <taxon>Kutzneria</taxon>
    </lineage>
</organism>
<evidence type="ECO:0000259" key="2">
    <source>
        <dbReference type="Pfam" id="PF00857"/>
    </source>
</evidence>
<evidence type="ECO:0000313" key="4">
    <source>
        <dbReference type="Proteomes" id="UP000585638"/>
    </source>
</evidence>